<sequence>MRLTLTGPNGRSYVLGDPIEVYDEETLIGRVLSVTTSANGSEVRIKNFWTVDFGDFRAKALPKLVLAEVVTFIADRSVAISAIGIELNRALEEYKGNEARLATARSETLQSIGARDIRITPKPNGTDVAHFSVSGIWHYDSVSVAALAQALGKERAAYRDRKAASSPASRKGRFGNLFRRGI</sequence>
<feature type="region of interest" description="Disordered" evidence="1">
    <location>
        <begin position="161"/>
        <end position="182"/>
    </location>
</feature>
<dbReference type="Proteomes" id="UP001385892">
    <property type="component" value="Unassembled WGS sequence"/>
</dbReference>
<dbReference type="RefSeq" id="WP_340348807.1">
    <property type="nucleotide sequence ID" value="NZ_JBBKZT010000084.1"/>
</dbReference>
<proteinExistence type="predicted"/>
<name>A0ABU8WZ85_9BURK</name>
<protein>
    <submittedName>
        <fullName evidence="2">Uncharacterized protein</fullName>
    </submittedName>
</protein>
<reference evidence="2 3" key="1">
    <citation type="submission" date="2024-03" db="EMBL/GenBank/DDBJ databases">
        <title>Novel species of the genus Variovorax.</title>
        <authorList>
            <person name="Liu Q."/>
            <person name="Xin Y.-H."/>
        </authorList>
    </citation>
    <scope>NUCLEOTIDE SEQUENCE [LARGE SCALE GENOMIC DNA]</scope>
    <source>
        <strain evidence="2 3">KACC 18900</strain>
    </source>
</reference>
<organism evidence="2 3">
    <name type="scientific">Variovorax rhizosphaerae</name>
    <dbReference type="NCBI Taxonomy" id="1836200"/>
    <lineage>
        <taxon>Bacteria</taxon>
        <taxon>Pseudomonadati</taxon>
        <taxon>Pseudomonadota</taxon>
        <taxon>Betaproteobacteria</taxon>
        <taxon>Burkholderiales</taxon>
        <taxon>Comamonadaceae</taxon>
        <taxon>Variovorax</taxon>
    </lineage>
</organism>
<evidence type="ECO:0000313" key="3">
    <source>
        <dbReference type="Proteomes" id="UP001385892"/>
    </source>
</evidence>
<evidence type="ECO:0000256" key="1">
    <source>
        <dbReference type="SAM" id="MobiDB-lite"/>
    </source>
</evidence>
<gene>
    <name evidence="2" type="ORF">WKW82_40260</name>
</gene>
<accession>A0ABU8WZ85</accession>
<keyword evidence="3" id="KW-1185">Reference proteome</keyword>
<comment type="caution">
    <text evidence="2">The sequence shown here is derived from an EMBL/GenBank/DDBJ whole genome shotgun (WGS) entry which is preliminary data.</text>
</comment>
<evidence type="ECO:0000313" key="2">
    <source>
        <dbReference type="EMBL" id="MEJ8852870.1"/>
    </source>
</evidence>
<dbReference type="EMBL" id="JBBKZT010000084">
    <property type="protein sequence ID" value="MEJ8852870.1"/>
    <property type="molecule type" value="Genomic_DNA"/>
</dbReference>